<reference evidence="8 12" key="3">
    <citation type="submission" date="2020-04" db="EMBL/GenBank/DDBJ databases">
        <authorList>
            <person name="Pieper L."/>
        </authorList>
    </citation>
    <scope>NUCLEOTIDE SEQUENCE [LARGE SCALE GENOMIC DNA]</scope>
    <source>
        <strain evidence="8 12">B33</strain>
    </source>
</reference>
<evidence type="ECO:0000256" key="1">
    <source>
        <dbReference type="ARBA" id="ARBA00000427"/>
    </source>
</evidence>
<evidence type="ECO:0000259" key="5">
    <source>
        <dbReference type="Pfam" id="PF13088"/>
    </source>
</evidence>
<dbReference type="CDD" id="cd15482">
    <property type="entry name" value="Sialidase_non-viral"/>
    <property type="match status" value="1"/>
</dbReference>
<evidence type="ECO:0000256" key="3">
    <source>
        <dbReference type="ARBA" id="ARBA00012733"/>
    </source>
</evidence>
<dbReference type="SUPFAM" id="SSF50939">
    <property type="entry name" value="Sialidases"/>
    <property type="match status" value="1"/>
</dbReference>
<dbReference type="InterPro" id="IPR026856">
    <property type="entry name" value="Sialidase_fam"/>
</dbReference>
<comment type="caution">
    <text evidence="8">The sequence shown here is derived from an EMBL/GenBank/DDBJ whole genome shotgun (WGS) entry which is preliminary data.</text>
</comment>
<evidence type="ECO:0000313" key="11">
    <source>
        <dbReference type="Proteomes" id="UP000470332"/>
    </source>
</evidence>
<dbReference type="Gene3D" id="2.120.10.10">
    <property type="match status" value="1"/>
</dbReference>
<dbReference type="EMBL" id="JABWDJ010000195">
    <property type="protein sequence ID" value="NVB76088.1"/>
    <property type="molecule type" value="Genomic_DNA"/>
</dbReference>
<dbReference type="PANTHER" id="PTHR10628">
    <property type="entry name" value="SIALIDASE"/>
    <property type="match status" value="1"/>
</dbReference>
<dbReference type="PANTHER" id="PTHR10628:SF30">
    <property type="entry name" value="EXO-ALPHA-SIALIDASE"/>
    <property type="match status" value="1"/>
</dbReference>
<sequence>MNIHILYRVFLCFAYLLSQCNAICQSNDYSESLGLVAHQPYPIKIVCDGDYTIAGHISNTNGMLMVSPPNYSSTSYIEVSGYDVIECQLPQSKCGGLAFYDADKRFLSAISSKNGEKIQSNIPQNAFYMRLCKRTDIVSISYYAKLYKSDNRNVQAIIQEIHNQIKSLNGGLYAALVADYITVFQRDNFAYNEVDRNGCHVINPNIKEKYYSIFRIPIHLKTKHGTIIVAAEAKKMQKGMKGNSIIMARSTDGGKTFDESQMCRGYNPCLIYDEQHDRIFFLHDLNYSISTDDGQTWSDFMPMNIEKPKGWEKFYASPTTGIQLKNGILAAPYILMNGSGKGISKNANAVVYSADFGKTWKVTAATPDTIIANETTIAEYAPNQIMINARGGTEVHWGSPNPGRRVFVSVTPSKSDRKDWHIKEWKLHESDKQLIEPICNASFIACQYGKHRFGLFCNPYTSGKKRKNLMLQVSSDFTHWTKVGLLTPFNREVYGYCSLNYQNGQLSFVFEDKECGILYADLTPFMDEILTKMVVNKILYQEN</sequence>
<evidence type="ECO:0000313" key="8">
    <source>
        <dbReference type="EMBL" id="NVB76088.1"/>
    </source>
</evidence>
<dbReference type="EMBL" id="WCXA01000078">
    <property type="protein sequence ID" value="KAB3853108.1"/>
    <property type="molecule type" value="Genomic_DNA"/>
</dbReference>
<dbReference type="Proteomes" id="UP000283958">
    <property type="component" value="Unassembled WGS sequence"/>
</dbReference>
<dbReference type="EMBL" id="QRMN01000072">
    <property type="protein sequence ID" value="RHJ70543.1"/>
    <property type="molecule type" value="Genomic_DNA"/>
</dbReference>
<protein>
    <recommendedName>
        <fullName evidence="3">exo-alpha-sialidase</fullName>
        <ecNumber evidence="3">3.2.1.18</ecNumber>
    </recommendedName>
</protein>
<evidence type="ECO:0000313" key="6">
    <source>
        <dbReference type="EMBL" id="KAB3853108.1"/>
    </source>
</evidence>
<reference evidence="6 11" key="2">
    <citation type="journal article" date="2019" name="Nat. Med.">
        <title>A library of human gut bacterial isolates paired with longitudinal multiomics data enables mechanistic microbiome research.</title>
        <authorList>
            <person name="Poyet M."/>
            <person name="Groussin M."/>
            <person name="Gibbons S.M."/>
            <person name="Avila-Pacheco J."/>
            <person name="Jiang X."/>
            <person name="Kearney S.M."/>
            <person name="Perrotta A.R."/>
            <person name="Berdy B."/>
            <person name="Zhao S."/>
            <person name="Lieberman T.D."/>
            <person name="Swanson P.K."/>
            <person name="Smith M."/>
            <person name="Roesemann S."/>
            <person name="Alexander J.E."/>
            <person name="Rich S.A."/>
            <person name="Livny J."/>
            <person name="Vlamakis H."/>
            <person name="Clish C."/>
            <person name="Bullock K."/>
            <person name="Deik A."/>
            <person name="Scott J."/>
            <person name="Pierce K.A."/>
            <person name="Xavier R.J."/>
            <person name="Alm E.J."/>
        </authorList>
    </citation>
    <scope>NUCLEOTIDE SEQUENCE [LARGE SCALE GENOMIC DNA]</scope>
    <source>
        <strain evidence="6 11">BIOML-A9</strain>
    </source>
</reference>
<evidence type="ECO:0000313" key="7">
    <source>
        <dbReference type="EMBL" id="MBV3490657.1"/>
    </source>
</evidence>
<dbReference type="Proteomes" id="UP000524321">
    <property type="component" value="Unassembled WGS sequence"/>
</dbReference>
<dbReference type="InterPro" id="IPR036278">
    <property type="entry name" value="Sialidase_sf"/>
</dbReference>
<dbReference type="InterPro" id="IPR011040">
    <property type="entry name" value="Sialidase"/>
</dbReference>
<comment type="catalytic activity">
    <reaction evidence="1">
        <text>Hydrolysis of alpha-(2-&gt;3)-, alpha-(2-&gt;6)-, alpha-(2-&gt;8)- glycosidic linkages of terminal sialic acid residues in oligosaccharides, glycoproteins, glycolipids, colominic acid and synthetic substrates.</text>
        <dbReference type="EC" id="3.2.1.18"/>
    </reaction>
</comment>
<dbReference type="GO" id="GO:0004308">
    <property type="term" value="F:exo-alpha-sialidase activity"/>
    <property type="evidence" value="ECO:0007669"/>
    <property type="project" value="UniProtKB-EC"/>
</dbReference>
<dbReference type="GO" id="GO:0006689">
    <property type="term" value="P:ganglioside catabolic process"/>
    <property type="evidence" value="ECO:0007669"/>
    <property type="project" value="TreeGrafter"/>
</dbReference>
<dbReference type="GO" id="GO:0009313">
    <property type="term" value="P:oligosaccharide catabolic process"/>
    <property type="evidence" value="ECO:0007669"/>
    <property type="project" value="TreeGrafter"/>
</dbReference>
<dbReference type="RefSeq" id="WP_118327967.1">
    <property type="nucleotide sequence ID" value="NZ_JABWDE010000090.1"/>
</dbReference>
<reference evidence="8 12" key="4">
    <citation type="submission" date="2020-07" db="EMBL/GenBank/DDBJ databases">
        <title>Bacterial metabolism rescues the inhibition of intestinal drug absorption by food and drug additives.</title>
        <authorList>
            <person name="Zou L."/>
            <person name="Spanogiannopoulos P."/>
            <person name="Chien H.-C."/>
            <person name="Pieper L.M."/>
            <person name="Cai W."/>
            <person name="Khuri N."/>
            <person name="Pottel J."/>
            <person name="Vora B."/>
            <person name="Ni Z."/>
            <person name="Tsakalozou E."/>
            <person name="Zhang W."/>
            <person name="Shoichet B.K."/>
            <person name="Giacomini K.M."/>
            <person name="Turnbaugh P.J."/>
        </authorList>
    </citation>
    <scope>NUCLEOTIDE SEQUENCE [LARGE SCALE GENOMIC DNA]</scope>
    <source>
        <strain evidence="8 12">B33</strain>
    </source>
</reference>
<reference evidence="9 10" key="1">
    <citation type="submission" date="2018-08" db="EMBL/GenBank/DDBJ databases">
        <title>A genome reference for cultivated species of the human gut microbiota.</title>
        <authorList>
            <person name="Zou Y."/>
            <person name="Xue W."/>
            <person name="Luo G."/>
        </authorList>
    </citation>
    <scope>NUCLEOTIDE SEQUENCE [LARGE SCALE GENOMIC DNA]</scope>
    <source>
        <strain evidence="9 10">AM09-18</strain>
    </source>
</reference>
<gene>
    <name evidence="9" type="ORF">DW105_19755</name>
    <name evidence="6" type="ORF">GAS37_22305</name>
    <name evidence="8" type="ORF">HUV05_21795</name>
    <name evidence="7" type="ORF">KSX14_18955</name>
</gene>
<evidence type="ECO:0000313" key="9">
    <source>
        <dbReference type="EMBL" id="RHJ70543.1"/>
    </source>
</evidence>
<organism evidence="8 12">
    <name type="scientific">Phocaeicola vulgatus</name>
    <name type="common">Bacteroides vulgatus</name>
    <dbReference type="NCBI Taxonomy" id="821"/>
    <lineage>
        <taxon>Bacteria</taxon>
        <taxon>Pseudomonadati</taxon>
        <taxon>Bacteroidota</taxon>
        <taxon>Bacteroidia</taxon>
        <taxon>Bacteroidales</taxon>
        <taxon>Bacteroidaceae</taxon>
        <taxon>Phocaeicola</taxon>
    </lineage>
</organism>
<comment type="similarity">
    <text evidence="2">Belongs to the glycosyl hydrolase 33 family.</text>
</comment>
<evidence type="ECO:0000313" key="10">
    <source>
        <dbReference type="Proteomes" id="UP000283958"/>
    </source>
</evidence>
<keyword evidence="7" id="KW-0378">Hydrolase</keyword>
<dbReference type="GO" id="GO:0005737">
    <property type="term" value="C:cytoplasm"/>
    <property type="evidence" value="ECO:0007669"/>
    <property type="project" value="TreeGrafter"/>
</dbReference>
<dbReference type="AlphaFoldDB" id="A0A415Q1L7"/>
<feature type="signal peptide" evidence="4">
    <location>
        <begin position="1"/>
        <end position="22"/>
    </location>
</feature>
<dbReference type="EC" id="3.2.1.18" evidence="3"/>
<dbReference type="EMBL" id="JAHOGA010000072">
    <property type="protein sequence ID" value="MBV3490657.1"/>
    <property type="molecule type" value="Genomic_DNA"/>
</dbReference>
<evidence type="ECO:0000256" key="4">
    <source>
        <dbReference type="SAM" id="SignalP"/>
    </source>
</evidence>
<evidence type="ECO:0000313" key="12">
    <source>
        <dbReference type="Proteomes" id="UP000524321"/>
    </source>
</evidence>
<dbReference type="Proteomes" id="UP000470332">
    <property type="component" value="Unassembled WGS sequence"/>
</dbReference>
<name>A0A415Q1L7_PHOVU</name>
<feature type="domain" description="Sialidase" evidence="5">
    <location>
        <begin position="287"/>
        <end position="500"/>
    </location>
</feature>
<evidence type="ECO:0000256" key="2">
    <source>
        <dbReference type="ARBA" id="ARBA00009348"/>
    </source>
</evidence>
<dbReference type="Proteomes" id="UP000758576">
    <property type="component" value="Unassembled WGS sequence"/>
</dbReference>
<proteinExistence type="inferred from homology"/>
<dbReference type="GO" id="GO:0016020">
    <property type="term" value="C:membrane"/>
    <property type="evidence" value="ECO:0007669"/>
    <property type="project" value="TreeGrafter"/>
</dbReference>
<keyword evidence="4" id="KW-0732">Signal</keyword>
<reference evidence="7" key="5">
    <citation type="submission" date="2021-06" db="EMBL/GenBank/DDBJ databases">
        <title>Collection of gut derived symbiotic bacterial strains cultured from healthy donors.</title>
        <authorList>
            <person name="Lin H."/>
            <person name="Littmann E."/>
            <person name="Pamer E.G."/>
        </authorList>
    </citation>
    <scope>NUCLEOTIDE SEQUENCE</scope>
    <source>
        <strain evidence="7">MSK.19.85</strain>
    </source>
</reference>
<accession>A0A415Q1L7</accession>
<dbReference type="Pfam" id="PF13088">
    <property type="entry name" value="BNR_2"/>
    <property type="match status" value="1"/>
</dbReference>
<feature type="chain" id="PRO_5044085653" description="exo-alpha-sialidase" evidence="4">
    <location>
        <begin position="23"/>
        <end position="543"/>
    </location>
</feature>